<dbReference type="Proteomes" id="UP000799757">
    <property type="component" value="Unassembled WGS sequence"/>
</dbReference>
<dbReference type="PANTHER" id="PTHR43576">
    <property type="entry name" value="ALPHA-L-ARABINOFURANOSIDASE C-RELATED"/>
    <property type="match status" value="1"/>
</dbReference>
<dbReference type="GO" id="GO:0046556">
    <property type="term" value="F:alpha-L-arabinofuranosidase activity"/>
    <property type="evidence" value="ECO:0007669"/>
    <property type="project" value="UniProtKB-EC"/>
</dbReference>
<dbReference type="Gene3D" id="2.60.40.1180">
    <property type="entry name" value="Golgi alpha-mannosidase II"/>
    <property type="match status" value="1"/>
</dbReference>
<evidence type="ECO:0000256" key="1">
    <source>
        <dbReference type="ARBA" id="ARBA00004834"/>
    </source>
</evidence>
<feature type="non-terminal residue" evidence="4">
    <location>
        <position position="1"/>
    </location>
</feature>
<feature type="domain" description="Alpha-L-arabinofuranosidase C-terminal" evidence="3">
    <location>
        <begin position="139"/>
        <end position="328"/>
    </location>
</feature>
<accession>A0A6A6WV94</accession>
<keyword evidence="4" id="KW-0378">Hydrolase</keyword>
<protein>
    <submittedName>
        <fullName evidence="4">Glycoside hydrolase family 51 protein</fullName>
    </submittedName>
</protein>
<comment type="function">
    <text evidence="2">Alpha-L-arabinofuranosidase involved in the degradation of arabinoxylan, a major component of plant hemicellulose. Acts only on small linear 1,5-alpha-linked L-arabinofuranosyl oligosaccharides.</text>
</comment>
<evidence type="ECO:0000259" key="3">
    <source>
        <dbReference type="SMART" id="SM00813"/>
    </source>
</evidence>
<proteinExistence type="predicted"/>
<dbReference type="GO" id="GO:0046373">
    <property type="term" value="P:L-arabinose metabolic process"/>
    <property type="evidence" value="ECO:0007669"/>
    <property type="project" value="InterPro"/>
</dbReference>
<dbReference type="InterPro" id="IPR010720">
    <property type="entry name" value="Alpha-L-AF_C"/>
</dbReference>
<dbReference type="InterPro" id="IPR013780">
    <property type="entry name" value="Glyco_hydro_b"/>
</dbReference>
<name>A0A6A6WV94_9PLEO</name>
<dbReference type="SUPFAM" id="SSF51445">
    <property type="entry name" value="(Trans)glycosidases"/>
    <property type="match status" value="1"/>
</dbReference>
<dbReference type="SUPFAM" id="SSF51011">
    <property type="entry name" value="Glycosyl hydrolase domain"/>
    <property type="match status" value="1"/>
</dbReference>
<dbReference type="Pfam" id="PF06964">
    <property type="entry name" value="Alpha-L-AF_C"/>
    <property type="match status" value="1"/>
</dbReference>
<reference evidence="4" key="1">
    <citation type="journal article" date="2020" name="Stud. Mycol.">
        <title>101 Dothideomycetes genomes: a test case for predicting lifestyles and emergence of pathogens.</title>
        <authorList>
            <person name="Haridas S."/>
            <person name="Albert R."/>
            <person name="Binder M."/>
            <person name="Bloem J."/>
            <person name="Labutti K."/>
            <person name="Salamov A."/>
            <person name="Andreopoulos B."/>
            <person name="Baker S."/>
            <person name="Barry K."/>
            <person name="Bills G."/>
            <person name="Bluhm B."/>
            <person name="Cannon C."/>
            <person name="Castanera R."/>
            <person name="Culley D."/>
            <person name="Daum C."/>
            <person name="Ezra D."/>
            <person name="Gonzalez J."/>
            <person name="Henrissat B."/>
            <person name="Kuo A."/>
            <person name="Liang C."/>
            <person name="Lipzen A."/>
            <person name="Lutzoni F."/>
            <person name="Magnuson J."/>
            <person name="Mondo S."/>
            <person name="Nolan M."/>
            <person name="Ohm R."/>
            <person name="Pangilinan J."/>
            <person name="Park H.-J."/>
            <person name="Ramirez L."/>
            <person name="Alfaro M."/>
            <person name="Sun H."/>
            <person name="Tritt A."/>
            <person name="Yoshinaga Y."/>
            <person name="Zwiers L.-H."/>
            <person name="Turgeon B."/>
            <person name="Goodwin S."/>
            <person name="Spatafora J."/>
            <person name="Crous P."/>
            <person name="Grigoriev I."/>
        </authorList>
    </citation>
    <scope>NUCLEOTIDE SEQUENCE</scope>
    <source>
        <strain evidence="4">CBS 109.77</strain>
    </source>
</reference>
<dbReference type="AlphaFoldDB" id="A0A6A6WV94"/>
<dbReference type="EMBL" id="MU002274">
    <property type="protein sequence ID" value="KAF2787835.1"/>
    <property type="molecule type" value="Genomic_DNA"/>
</dbReference>
<keyword evidence="5" id="KW-1185">Reference proteome</keyword>
<dbReference type="SMART" id="SM00813">
    <property type="entry name" value="Alpha-L-AF_C"/>
    <property type="match status" value="1"/>
</dbReference>
<comment type="pathway">
    <text evidence="1">Glycan metabolism; L-arabinan degradation.</text>
</comment>
<evidence type="ECO:0000313" key="5">
    <source>
        <dbReference type="Proteomes" id="UP000799757"/>
    </source>
</evidence>
<dbReference type="GO" id="GO:0031222">
    <property type="term" value="P:arabinan catabolic process"/>
    <property type="evidence" value="ECO:0007669"/>
    <property type="project" value="UniProtKB-UniPathway"/>
</dbReference>
<dbReference type="Gene3D" id="3.20.20.80">
    <property type="entry name" value="Glycosidases"/>
    <property type="match status" value="1"/>
</dbReference>
<dbReference type="InterPro" id="IPR017853">
    <property type="entry name" value="GH"/>
</dbReference>
<evidence type="ECO:0000256" key="2">
    <source>
        <dbReference type="ARBA" id="ARBA00037415"/>
    </source>
</evidence>
<dbReference type="OrthoDB" id="3032304at2759"/>
<organism evidence="4 5">
    <name type="scientific">Melanomma pulvis-pyrius CBS 109.77</name>
    <dbReference type="NCBI Taxonomy" id="1314802"/>
    <lineage>
        <taxon>Eukaryota</taxon>
        <taxon>Fungi</taxon>
        <taxon>Dikarya</taxon>
        <taxon>Ascomycota</taxon>
        <taxon>Pezizomycotina</taxon>
        <taxon>Dothideomycetes</taxon>
        <taxon>Pleosporomycetidae</taxon>
        <taxon>Pleosporales</taxon>
        <taxon>Melanommataceae</taxon>
        <taxon>Melanomma</taxon>
    </lineage>
</organism>
<sequence length="336" mass="36589">PPQVKYWALGNEIWGPWQVAQLSAPAYSALAYQYAKALKLLDPSITLILCGETGYSSWDHTVLTSCVKHDVHGLGGDPTKRLIDMHSIHVYTADGDAVANAVAPRAAERAIQMAMALVDLARIENGVPAAVPRPTICFDEWNVWDPVRAPGEQGAEEKYTLSDALAVGVWLNVFVRQAASVGMANIAQSVNVISPLMTTPTGVVRQTTWWPLLLFSRFMRGHSVALSVRAPEYLGRTNPAWIRGTIETPFLDASAALGEDGWVTLAVVNVHEERDFEVELKGVKEGKVDVYTVTGESAAVVNTEGEEKVGIKESSWDGVGKYTFGKSSLTLLRWKA</sequence>
<dbReference type="PANTHER" id="PTHR43576:SF3">
    <property type="entry name" value="ALPHA-L-ARABINOFURANOSIDASE C"/>
    <property type="match status" value="1"/>
</dbReference>
<evidence type="ECO:0000313" key="4">
    <source>
        <dbReference type="EMBL" id="KAF2787835.1"/>
    </source>
</evidence>
<dbReference type="UniPathway" id="UPA00667"/>
<gene>
    <name evidence="4" type="ORF">K505DRAFT_256828</name>
</gene>